<organism evidence="3 4">
    <name type="scientific">Clostridium butyricum</name>
    <dbReference type="NCBI Taxonomy" id="1492"/>
    <lineage>
        <taxon>Bacteria</taxon>
        <taxon>Bacillati</taxon>
        <taxon>Bacillota</taxon>
        <taxon>Clostridia</taxon>
        <taxon>Eubacteriales</taxon>
        <taxon>Clostridiaceae</taxon>
        <taxon>Clostridium</taxon>
    </lineage>
</organism>
<dbReference type="InterPro" id="IPR001633">
    <property type="entry name" value="EAL_dom"/>
</dbReference>
<dbReference type="Gene3D" id="3.30.70.270">
    <property type="match status" value="1"/>
</dbReference>
<dbReference type="InterPro" id="IPR000160">
    <property type="entry name" value="GGDEF_dom"/>
</dbReference>
<evidence type="ECO:0000313" key="4">
    <source>
        <dbReference type="Proteomes" id="UP000238081"/>
    </source>
</evidence>
<dbReference type="Pfam" id="PF00563">
    <property type="entry name" value="EAL"/>
    <property type="match status" value="1"/>
</dbReference>
<dbReference type="InterPro" id="IPR029787">
    <property type="entry name" value="Nucleotide_cyclase"/>
</dbReference>
<dbReference type="SMART" id="SM00052">
    <property type="entry name" value="EAL"/>
    <property type="match status" value="1"/>
</dbReference>
<dbReference type="Pfam" id="PF00571">
    <property type="entry name" value="CBS"/>
    <property type="match status" value="2"/>
</dbReference>
<dbReference type="InterPro" id="IPR046342">
    <property type="entry name" value="CBS_dom_sf"/>
</dbReference>
<protein>
    <submittedName>
        <fullName evidence="3">Diguanylate cyclase</fullName>
    </submittedName>
</protein>
<dbReference type="PROSITE" id="PS50887">
    <property type="entry name" value="GGDEF"/>
    <property type="match status" value="1"/>
</dbReference>
<dbReference type="CDD" id="cd01948">
    <property type="entry name" value="EAL"/>
    <property type="match status" value="1"/>
</dbReference>
<dbReference type="SUPFAM" id="SSF55073">
    <property type="entry name" value="Nucleotide cyclase"/>
    <property type="match status" value="1"/>
</dbReference>
<dbReference type="InterPro" id="IPR035919">
    <property type="entry name" value="EAL_sf"/>
</dbReference>
<feature type="domain" description="EAL" evidence="1">
    <location>
        <begin position="10"/>
        <end position="260"/>
    </location>
</feature>
<dbReference type="SUPFAM" id="SSF54631">
    <property type="entry name" value="CBS-domain pair"/>
    <property type="match status" value="1"/>
</dbReference>
<dbReference type="PANTHER" id="PTHR33121:SF76">
    <property type="entry name" value="SIGNALING PROTEIN"/>
    <property type="match status" value="1"/>
</dbReference>
<dbReference type="SMART" id="SM00267">
    <property type="entry name" value="GGDEF"/>
    <property type="match status" value="1"/>
</dbReference>
<sequence length="590" mass="67929">MGKAICFKLASKQYDEFIDVINTKNIRTVFQPIVSLEDLSVMGYEALSRGPENTEMQNPELLLKCAEECDKSFELEWLFICKALENSGHKKLNTKLFLNIDPATISSIKFRNLFNDKCLEKYGIDFENIIFEITERNAIKNMNRFKDAINFYNSKNSKIAMDDVGSGYSGLNLLCNIKPQYLKLDNQLIRNIDKDKTKQALVTSMYDFSKVTNSILIAEGIETEDELRTLINIGIKYGQGYFIQRPSEEILEISDNIRQIIDDINIVKKKKYINNITNVYIKDIAKSKIYISPNMPVSSVDLLFKKNKDIFGLCVVEDNVVKGTITRNALYSRLGWQYGYSIYYSKPISTIMETDFLSVDYKMSIERVIKFAMARAKENIYDHVTVTKDSKYYGIVTIKDLIEKTAEIEVNNARYSNPLTGLPGNFLIEKEIEKCISHYEEYCVLYFDIDNFKAYNDVYGFENGDRIIKLLADIINRNISNRNFIGHIGGDDFISIIYSGDINNICECIIKEFDELKLAYYDEKDLKRGYIEAQNRHGIEERFPLVSISIAGITKKEVTFDSVYLLAKEASQIKKKCKQINGSCYIIVKM</sequence>
<dbReference type="EMBL" id="LRDH01000146">
    <property type="protein sequence ID" value="PPV12399.1"/>
    <property type="molecule type" value="Genomic_DNA"/>
</dbReference>
<reference evidence="3 4" key="1">
    <citation type="submission" date="2016-01" db="EMBL/GenBank/DDBJ databases">
        <title>Characterization of the Clostridium difficile lineages that are prevalent in Hong Kong and China.</title>
        <authorList>
            <person name="Kwok J.S.-L."/>
            <person name="Lam W.-Y."/>
            <person name="Ip M."/>
            <person name="Chan T.-F."/>
            <person name="Hawkey P.M."/>
            <person name="Tsui S.K.-W."/>
        </authorList>
    </citation>
    <scope>NUCLEOTIDE SEQUENCE [LARGE SCALE GENOMIC DNA]</scope>
    <source>
        <strain evidence="3 4">300064</strain>
    </source>
</reference>
<dbReference type="Gene3D" id="3.20.20.450">
    <property type="entry name" value="EAL domain"/>
    <property type="match status" value="1"/>
</dbReference>
<dbReference type="CDD" id="cd01949">
    <property type="entry name" value="GGDEF"/>
    <property type="match status" value="1"/>
</dbReference>
<evidence type="ECO:0000259" key="1">
    <source>
        <dbReference type="PROSITE" id="PS50883"/>
    </source>
</evidence>
<accession>A0A2S7F6N1</accession>
<dbReference type="AlphaFoldDB" id="A0A2S7F6N1"/>
<dbReference type="RefSeq" id="WP_043662880.1">
    <property type="nucleotide sequence ID" value="NZ_JSEG01000005.1"/>
</dbReference>
<feature type="domain" description="GGDEF" evidence="2">
    <location>
        <begin position="440"/>
        <end position="590"/>
    </location>
</feature>
<dbReference type="InterPro" id="IPR000644">
    <property type="entry name" value="CBS_dom"/>
</dbReference>
<dbReference type="InterPro" id="IPR050706">
    <property type="entry name" value="Cyclic-di-GMP_PDE-like"/>
</dbReference>
<dbReference type="SUPFAM" id="SSF141868">
    <property type="entry name" value="EAL domain-like"/>
    <property type="match status" value="1"/>
</dbReference>
<evidence type="ECO:0000313" key="3">
    <source>
        <dbReference type="EMBL" id="PPV12399.1"/>
    </source>
</evidence>
<dbReference type="Gene3D" id="3.10.580.10">
    <property type="entry name" value="CBS-domain"/>
    <property type="match status" value="1"/>
</dbReference>
<comment type="caution">
    <text evidence="3">The sequence shown here is derived from an EMBL/GenBank/DDBJ whole genome shotgun (WGS) entry which is preliminary data.</text>
</comment>
<dbReference type="PANTHER" id="PTHR33121">
    <property type="entry name" value="CYCLIC DI-GMP PHOSPHODIESTERASE PDEF"/>
    <property type="match status" value="1"/>
</dbReference>
<proteinExistence type="predicted"/>
<name>A0A2S7F6N1_CLOBU</name>
<evidence type="ECO:0000259" key="2">
    <source>
        <dbReference type="PROSITE" id="PS50887"/>
    </source>
</evidence>
<dbReference type="Pfam" id="PF00990">
    <property type="entry name" value="GGDEF"/>
    <property type="match status" value="1"/>
</dbReference>
<dbReference type="PROSITE" id="PS50883">
    <property type="entry name" value="EAL"/>
    <property type="match status" value="1"/>
</dbReference>
<dbReference type="InterPro" id="IPR043128">
    <property type="entry name" value="Rev_trsase/Diguanyl_cyclase"/>
</dbReference>
<gene>
    <name evidence="3" type="ORF">AWN73_18895</name>
</gene>
<dbReference type="GO" id="GO:0071111">
    <property type="term" value="F:cyclic-guanylate-specific phosphodiesterase activity"/>
    <property type="evidence" value="ECO:0007669"/>
    <property type="project" value="InterPro"/>
</dbReference>
<dbReference type="NCBIfam" id="TIGR00254">
    <property type="entry name" value="GGDEF"/>
    <property type="match status" value="1"/>
</dbReference>
<dbReference type="Proteomes" id="UP000238081">
    <property type="component" value="Unassembled WGS sequence"/>
</dbReference>